<dbReference type="InterPro" id="IPR036291">
    <property type="entry name" value="NAD(P)-bd_dom_sf"/>
</dbReference>
<feature type="domain" description="Enoyl reductase (ER)" evidence="1">
    <location>
        <begin position="8"/>
        <end position="312"/>
    </location>
</feature>
<reference evidence="2" key="2">
    <citation type="submission" date="2023-01" db="EMBL/GenBank/DDBJ databases">
        <authorList>
            <person name="Petersen C."/>
        </authorList>
    </citation>
    <scope>NUCLEOTIDE SEQUENCE</scope>
    <source>
        <strain evidence="2">IBT 17514</strain>
    </source>
</reference>
<dbReference type="InterPro" id="IPR020843">
    <property type="entry name" value="ER"/>
</dbReference>
<dbReference type="InterPro" id="IPR013154">
    <property type="entry name" value="ADH-like_N"/>
</dbReference>
<dbReference type="Pfam" id="PF13602">
    <property type="entry name" value="ADH_zinc_N_2"/>
    <property type="match status" value="1"/>
</dbReference>
<evidence type="ECO:0000313" key="3">
    <source>
        <dbReference type="Proteomes" id="UP001215712"/>
    </source>
</evidence>
<dbReference type="AlphaFoldDB" id="A0AAD6HSB7"/>
<dbReference type="Pfam" id="PF08240">
    <property type="entry name" value="ADH_N"/>
    <property type="match status" value="1"/>
</dbReference>
<keyword evidence="3" id="KW-1185">Reference proteome</keyword>
<name>A0AAD6HSB7_9EURO</name>
<dbReference type="SUPFAM" id="SSF50129">
    <property type="entry name" value="GroES-like"/>
    <property type="match status" value="1"/>
</dbReference>
<dbReference type="Proteomes" id="UP001215712">
    <property type="component" value="Unassembled WGS sequence"/>
</dbReference>
<dbReference type="InterPro" id="IPR052585">
    <property type="entry name" value="Lipid_raft_assoc_Zn_ADH"/>
</dbReference>
<reference evidence="2" key="1">
    <citation type="journal article" date="2023" name="IMA Fungus">
        <title>Comparative genomic study of the Penicillium genus elucidates a diverse pangenome and 15 lateral gene transfer events.</title>
        <authorList>
            <person name="Petersen C."/>
            <person name="Sorensen T."/>
            <person name="Nielsen M.R."/>
            <person name="Sondergaard T.E."/>
            <person name="Sorensen J.L."/>
            <person name="Fitzpatrick D.A."/>
            <person name="Frisvad J.C."/>
            <person name="Nielsen K.L."/>
        </authorList>
    </citation>
    <scope>NUCLEOTIDE SEQUENCE</scope>
    <source>
        <strain evidence="2">IBT 17514</strain>
    </source>
</reference>
<comment type="caution">
    <text evidence="2">The sequence shown here is derived from an EMBL/GenBank/DDBJ whole genome shotgun (WGS) entry which is preliminary data.</text>
</comment>
<evidence type="ECO:0000259" key="1">
    <source>
        <dbReference type="SMART" id="SM00829"/>
    </source>
</evidence>
<proteinExistence type="predicted"/>
<dbReference type="PANTHER" id="PTHR43482:SF4">
    <property type="entry name" value="ALCOHOL DEHYDROGENASE, PUTATIVE (AFU_ORTHOLOGUE AFUA_7G06260)-RELATED"/>
    <property type="match status" value="1"/>
</dbReference>
<sequence length="318" mass="33951">MKAVQILGDVSSPKIFPNYSINIPEIKDSEILIRVHAAGITGDEIIWPEPYASATRIPGHEISGIISALGPDYDGPLSIDQEVFAFSHADRGQGHADYVVCLPNEVALKPTTISHAQAAALPIPLLTAWEALTDHAKVKSGMRVFITGASGAVGMMAVQLAKKLAGAHVIALASPRNHEMLKGLGANEVLDYNVSGWEKSVVGVDVVFDTVGGEVLAKTWECVKDDGVIVTVGDPAPDWAFGGGQAPESAQCPNVRYVHFIVSPNAKRMEDGGEMVAAGSLTTVAVKRFPFNEAKAAWEYAQKRNRGEKAVIDFIEEN</sequence>
<dbReference type="PANTHER" id="PTHR43482">
    <property type="entry name" value="PROTEIN AST1-RELATED"/>
    <property type="match status" value="1"/>
</dbReference>
<protein>
    <recommendedName>
        <fullName evidence="1">Enoyl reductase (ER) domain-containing protein</fullName>
    </recommendedName>
</protein>
<dbReference type="InterPro" id="IPR011032">
    <property type="entry name" value="GroES-like_sf"/>
</dbReference>
<dbReference type="EMBL" id="JAQJAN010000003">
    <property type="protein sequence ID" value="KAJ5733626.1"/>
    <property type="molecule type" value="Genomic_DNA"/>
</dbReference>
<dbReference type="SMART" id="SM00829">
    <property type="entry name" value="PKS_ER"/>
    <property type="match status" value="1"/>
</dbReference>
<evidence type="ECO:0000313" key="2">
    <source>
        <dbReference type="EMBL" id="KAJ5733626.1"/>
    </source>
</evidence>
<dbReference type="SUPFAM" id="SSF51735">
    <property type="entry name" value="NAD(P)-binding Rossmann-fold domains"/>
    <property type="match status" value="1"/>
</dbReference>
<gene>
    <name evidence="2" type="ORF">N7493_002412</name>
</gene>
<dbReference type="Gene3D" id="3.90.180.10">
    <property type="entry name" value="Medium-chain alcohol dehydrogenases, catalytic domain"/>
    <property type="match status" value="1"/>
</dbReference>
<dbReference type="Gene3D" id="3.40.50.720">
    <property type="entry name" value="NAD(P)-binding Rossmann-like Domain"/>
    <property type="match status" value="1"/>
</dbReference>
<dbReference type="GO" id="GO:0016491">
    <property type="term" value="F:oxidoreductase activity"/>
    <property type="evidence" value="ECO:0007669"/>
    <property type="project" value="InterPro"/>
</dbReference>
<accession>A0AAD6HSB7</accession>
<organism evidence="2 3">
    <name type="scientific">Penicillium malachiteum</name>
    <dbReference type="NCBI Taxonomy" id="1324776"/>
    <lineage>
        <taxon>Eukaryota</taxon>
        <taxon>Fungi</taxon>
        <taxon>Dikarya</taxon>
        <taxon>Ascomycota</taxon>
        <taxon>Pezizomycotina</taxon>
        <taxon>Eurotiomycetes</taxon>
        <taxon>Eurotiomycetidae</taxon>
        <taxon>Eurotiales</taxon>
        <taxon>Aspergillaceae</taxon>
        <taxon>Penicillium</taxon>
    </lineage>
</organism>
<dbReference type="CDD" id="cd05289">
    <property type="entry name" value="MDR_like_2"/>
    <property type="match status" value="1"/>
</dbReference>